<evidence type="ECO:0000313" key="2">
    <source>
        <dbReference type="Proteomes" id="UP000693725"/>
    </source>
</evidence>
<protein>
    <submittedName>
        <fullName evidence="1">Uncharacterized protein</fullName>
    </submittedName>
</protein>
<dbReference type="EMBL" id="MW862992">
    <property type="protein sequence ID" value="QWY82825.1"/>
    <property type="molecule type" value="Genomic_DNA"/>
</dbReference>
<sequence length="91" mass="10508">MTKTKFRTRRQKLLRGTTYPLVFTWEGGEYIDVAFPGCYAHDTINVWDNGNDQPLIERTAEAFKGEVKEYLAHLDEDPDAVATEWANRTAR</sequence>
<dbReference type="KEGG" id="vg:77932343"/>
<organism evidence="1 2">
    <name type="scientific">Arthrobacter phage SilentRX</name>
    <dbReference type="NCBI Taxonomy" id="2836091"/>
    <lineage>
        <taxon>Viruses</taxon>
        <taxon>Duplodnaviria</taxon>
        <taxon>Heunggongvirae</taxon>
        <taxon>Uroviricota</taxon>
        <taxon>Caudoviricetes</taxon>
        <taxon>Silentrexvirus</taxon>
        <taxon>Silentrexvirus silentrx</taxon>
    </lineage>
</organism>
<dbReference type="Proteomes" id="UP000693725">
    <property type="component" value="Segment"/>
</dbReference>
<dbReference type="GeneID" id="77932343"/>
<keyword evidence="2" id="KW-1185">Reference proteome</keyword>
<proteinExistence type="predicted"/>
<evidence type="ECO:0000313" key="1">
    <source>
        <dbReference type="EMBL" id="QWY82825.1"/>
    </source>
</evidence>
<accession>A0A8F3E7H7</accession>
<name>A0A8F3E7H7_9CAUD</name>
<gene>
    <name evidence="1" type="primary">85</name>
    <name evidence="1" type="ORF">SEA_SILENTRX_85</name>
</gene>
<reference evidence="1" key="1">
    <citation type="submission" date="2021-04" db="EMBL/GenBank/DDBJ databases">
        <authorList>
            <person name="Edwards E.G."/>
            <person name="Siddiqui F.A."/>
            <person name="Anastasi R.E."/>
            <person name="Conroy D.J."/>
            <person name="Gerton T.J."/>
            <person name="Laizure I.E."/>
            <person name="Reynolds J.D."/>
            <person name="Ulker M."/>
            <person name="Ouellette S.K."/>
            <person name="Duggan K.O."/>
            <person name="Johnson K.C."/>
            <person name="MacLea K.S."/>
            <person name="Garlena R.A."/>
            <person name="Russell D.A."/>
            <person name="Jacobs-Sera D."/>
            <person name="Hatfull G.F."/>
        </authorList>
    </citation>
    <scope>NUCLEOTIDE SEQUENCE</scope>
</reference>
<dbReference type="RefSeq" id="YP_010656466.1">
    <property type="nucleotide sequence ID" value="NC_070838.1"/>
</dbReference>